<keyword evidence="8" id="KW-0547">Nucleotide-binding</keyword>
<keyword evidence="6" id="KW-0808">Transferase</keyword>
<feature type="domain" description="Histidine kinase" evidence="15">
    <location>
        <begin position="239"/>
        <end position="473"/>
    </location>
</feature>
<evidence type="ECO:0000256" key="10">
    <source>
        <dbReference type="ARBA" id="ARBA00022840"/>
    </source>
</evidence>
<dbReference type="InterPro" id="IPR005467">
    <property type="entry name" value="His_kinase_dom"/>
</dbReference>
<evidence type="ECO:0000256" key="8">
    <source>
        <dbReference type="ARBA" id="ARBA00022741"/>
    </source>
</evidence>
<dbReference type="PANTHER" id="PTHR45436">
    <property type="entry name" value="SENSOR HISTIDINE KINASE YKOH"/>
    <property type="match status" value="1"/>
</dbReference>
<dbReference type="InterPro" id="IPR050428">
    <property type="entry name" value="TCS_sensor_his_kinase"/>
</dbReference>
<evidence type="ECO:0000256" key="4">
    <source>
        <dbReference type="ARBA" id="ARBA00022475"/>
    </source>
</evidence>
<evidence type="ECO:0000256" key="13">
    <source>
        <dbReference type="ARBA" id="ARBA00023136"/>
    </source>
</evidence>
<reference evidence="17 18" key="1">
    <citation type="submission" date="2021-06" db="EMBL/GenBank/DDBJ databases">
        <authorList>
            <person name="Sun Q."/>
            <person name="Li D."/>
        </authorList>
    </citation>
    <scope>NUCLEOTIDE SEQUENCE [LARGE SCALE GENOMIC DNA]</scope>
    <source>
        <strain evidence="17 18">MSJ-6</strain>
    </source>
</reference>
<comment type="caution">
    <text evidence="17">The sequence shown here is derived from an EMBL/GenBank/DDBJ whole genome shotgun (WGS) entry which is preliminary data.</text>
</comment>
<dbReference type="Pfam" id="PF00672">
    <property type="entry name" value="HAMP"/>
    <property type="match status" value="1"/>
</dbReference>
<keyword evidence="12" id="KW-0902">Two-component regulatory system</keyword>
<keyword evidence="10" id="KW-0067">ATP-binding</keyword>
<dbReference type="Pfam" id="PF02518">
    <property type="entry name" value="HATPase_c"/>
    <property type="match status" value="1"/>
</dbReference>
<dbReference type="SMART" id="SM00388">
    <property type="entry name" value="HisKA"/>
    <property type="match status" value="1"/>
</dbReference>
<dbReference type="Proteomes" id="UP000743001">
    <property type="component" value="Unassembled WGS sequence"/>
</dbReference>
<gene>
    <name evidence="17" type="ORF">KQJ23_10405</name>
</gene>
<evidence type="ECO:0000313" key="18">
    <source>
        <dbReference type="Proteomes" id="UP000743001"/>
    </source>
</evidence>
<keyword evidence="9 17" id="KW-0418">Kinase</keyword>
<evidence type="ECO:0000259" key="15">
    <source>
        <dbReference type="PROSITE" id="PS50109"/>
    </source>
</evidence>
<evidence type="ECO:0000259" key="16">
    <source>
        <dbReference type="PROSITE" id="PS50885"/>
    </source>
</evidence>
<dbReference type="PROSITE" id="PS50109">
    <property type="entry name" value="HIS_KIN"/>
    <property type="match status" value="1"/>
</dbReference>
<sequence>MKLGSKIHLYSSVLFAILLLAANVTVYTVFHWLMMDREMSQLLAESEQAAEALRTAEGRVTLNGLLRAYVPLDGTLRWVEASGEGSALVASGNQLELGRQEQAFHSERRLEQVTINGERYGFVSLPVIGPSGSVANVQMMSSLAELTELLRILRLVLISVSAAVLVPVVISSGILGRLVMRPITGMTSTMRRIIRSGEFARLKQTGKSRDELAEMGDTFNEMIGLLEESFVRQEQFVSNASHELKTPLTIIESYASLLKRRGAERPDLLEESVEAIHSEAVRMKTMTEQLLLLATSKREWKADMQPVGLVAFAEQVSAMFSQVHRRNVTVTSSLEPVQGVAPVPEDGDAEVAAQELTALTDPDMLKQVLFILLDNARKYSDGDIELLAGRLQGTEFLAVKDRGEGIPAEDLPHVFERFYRVDKARSREQEGAGGTGLGLSLCKELCEALGARLELESTLGAGTTATIWLPGSGQEYSA</sequence>
<evidence type="ECO:0000256" key="6">
    <source>
        <dbReference type="ARBA" id="ARBA00022679"/>
    </source>
</evidence>
<dbReference type="EC" id="2.7.13.3" evidence="3"/>
<dbReference type="PROSITE" id="PS50885">
    <property type="entry name" value="HAMP"/>
    <property type="match status" value="1"/>
</dbReference>
<comment type="subcellular location">
    <subcellularLocation>
        <location evidence="2">Cell membrane</location>
    </subcellularLocation>
</comment>
<dbReference type="RefSeq" id="WP_216478770.1">
    <property type="nucleotide sequence ID" value="NZ_JAHLQJ010000007.1"/>
</dbReference>
<keyword evidence="18" id="KW-1185">Reference proteome</keyword>
<keyword evidence="7 14" id="KW-0812">Transmembrane</keyword>
<dbReference type="CDD" id="cd06225">
    <property type="entry name" value="HAMP"/>
    <property type="match status" value="1"/>
</dbReference>
<proteinExistence type="predicted"/>
<dbReference type="InterPro" id="IPR003660">
    <property type="entry name" value="HAMP_dom"/>
</dbReference>
<dbReference type="CDD" id="cd00075">
    <property type="entry name" value="HATPase"/>
    <property type="match status" value="1"/>
</dbReference>
<keyword evidence="11 14" id="KW-1133">Transmembrane helix</keyword>
<dbReference type="SMART" id="SM00304">
    <property type="entry name" value="HAMP"/>
    <property type="match status" value="1"/>
</dbReference>
<evidence type="ECO:0000256" key="14">
    <source>
        <dbReference type="SAM" id="Phobius"/>
    </source>
</evidence>
<organism evidence="17 18">
    <name type="scientific">Paenibacillus brevis</name>
    <dbReference type="NCBI Taxonomy" id="2841508"/>
    <lineage>
        <taxon>Bacteria</taxon>
        <taxon>Bacillati</taxon>
        <taxon>Bacillota</taxon>
        <taxon>Bacilli</taxon>
        <taxon>Bacillales</taxon>
        <taxon>Paenibacillaceae</taxon>
        <taxon>Paenibacillus</taxon>
    </lineage>
</organism>
<dbReference type="Pfam" id="PF00512">
    <property type="entry name" value="HisKA"/>
    <property type="match status" value="1"/>
</dbReference>
<keyword evidence="13 14" id="KW-0472">Membrane</keyword>
<accession>A0ABS6FPT8</accession>
<evidence type="ECO:0000256" key="7">
    <source>
        <dbReference type="ARBA" id="ARBA00022692"/>
    </source>
</evidence>
<evidence type="ECO:0000256" key="11">
    <source>
        <dbReference type="ARBA" id="ARBA00022989"/>
    </source>
</evidence>
<feature type="domain" description="HAMP" evidence="16">
    <location>
        <begin position="177"/>
        <end position="231"/>
    </location>
</feature>
<evidence type="ECO:0000256" key="12">
    <source>
        <dbReference type="ARBA" id="ARBA00023012"/>
    </source>
</evidence>
<evidence type="ECO:0000256" key="5">
    <source>
        <dbReference type="ARBA" id="ARBA00022553"/>
    </source>
</evidence>
<keyword evidence="4" id="KW-1003">Cell membrane</keyword>
<evidence type="ECO:0000313" key="17">
    <source>
        <dbReference type="EMBL" id="MBU5672232.1"/>
    </source>
</evidence>
<evidence type="ECO:0000256" key="1">
    <source>
        <dbReference type="ARBA" id="ARBA00000085"/>
    </source>
</evidence>
<dbReference type="GO" id="GO:0016301">
    <property type="term" value="F:kinase activity"/>
    <property type="evidence" value="ECO:0007669"/>
    <property type="project" value="UniProtKB-KW"/>
</dbReference>
<dbReference type="InterPro" id="IPR003661">
    <property type="entry name" value="HisK_dim/P_dom"/>
</dbReference>
<dbReference type="InterPro" id="IPR003594">
    <property type="entry name" value="HATPase_dom"/>
</dbReference>
<protein>
    <recommendedName>
        <fullName evidence="3">histidine kinase</fullName>
        <ecNumber evidence="3">2.7.13.3</ecNumber>
    </recommendedName>
</protein>
<evidence type="ECO:0000256" key="3">
    <source>
        <dbReference type="ARBA" id="ARBA00012438"/>
    </source>
</evidence>
<dbReference type="CDD" id="cd00082">
    <property type="entry name" value="HisKA"/>
    <property type="match status" value="1"/>
</dbReference>
<dbReference type="EMBL" id="JAHLQJ010000007">
    <property type="protein sequence ID" value="MBU5672232.1"/>
    <property type="molecule type" value="Genomic_DNA"/>
</dbReference>
<comment type="catalytic activity">
    <reaction evidence="1">
        <text>ATP + protein L-histidine = ADP + protein N-phospho-L-histidine.</text>
        <dbReference type="EC" id="2.7.13.3"/>
    </reaction>
</comment>
<dbReference type="SMART" id="SM00387">
    <property type="entry name" value="HATPase_c"/>
    <property type="match status" value="1"/>
</dbReference>
<keyword evidence="5" id="KW-0597">Phosphoprotein</keyword>
<name>A0ABS6FPT8_9BACL</name>
<evidence type="ECO:0000256" key="2">
    <source>
        <dbReference type="ARBA" id="ARBA00004236"/>
    </source>
</evidence>
<dbReference type="PANTHER" id="PTHR45436:SF5">
    <property type="entry name" value="SENSOR HISTIDINE KINASE TRCS"/>
    <property type="match status" value="1"/>
</dbReference>
<evidence type="ECO:0000256" key="9">
    <source>
        <dbReference type="ARBA" id="ARBA00022777"/>
    </source>
</evidence>
<feature type="transmembrane region" description="Helical" evidence="14">
    <location>
        <begin position="12"/>
        <end position="33"/>
    </location>
</feature>